<organism evidence="1 2">
    <name type="scientific">Solitalea longa</name>
    <dbReference type="NCBI Taxonomy" id="2079460"/>
    <lineage>
        <taxon>Bacteria</taxon>
        <taxon>Pseudomonadati</taxon>
        <taxon>Bacteroidota</taxon>
        <taxon>Sphingobacteriia</taxon>
        <taxon>Sphingobacteriales</taxon>
        <taxon>Sphingobacteriaceae</taxon>
        <taxon>Solitalea</taxon>
    </lineage>
</organism>
<dbReference type="Proteomes" id="UP000236893">
    <property type="component" value="Unassembled WGS sequence"/>
</dbReference>
<dbReference type="EMBL" id="PQVF01000005">
    <property type="protein sequence ID" value="POY36973.1"/>
    <property type="molecule type" value="Genomic_DNA"/>
</dbReference>
<evidence type="ECO:0000313" key="2">
    <source>
        <dbReference type="Proteomes" id="UP000236893"/>
    </source>
</evidence>
<protein>
    <submittedName>
        <fullName evidence="1">Uncharacterized protein</fullName>
    </submittedName>
</protein>
<keyword evidence="2" id="KW-1185">Reference proteome</keyword>
<evidence type="ECO:0000313" key="1">
    <source>
        <dbReference type="EMBL" id="POY36973.1"/>
    </source>
</evidence>
<accession>A0A2S5A4D4</accession>
<sequence length="196" mass="22822">MKITGQVHKPNITVGERRSFALDSIVLCEINIDADCTFNDLERFDSFVFISKNGVIHKNTDLVFYNNLSDDKKIVTESLVESPTYDIQLRFKVSELNSIDEKIEVYLRFDFFKPTKTIFDYFKKTVSKKLNIQFILLDKKMIQFEKGETNLMPCNTLKLFELSKLNDETFQVQFTSETSDITIEEIIENKLKKADG</sequence>
<reference evidence="1 2" key="1">
    <citation type="submission" date="2018-01" db="EMBL/GenBank/DDBJ databases">
        <authorList>
            <person name="Gaut B.S."/>
            <person name="Morton B.R."/>
            <person name="Clegg M.T."/>
            <person name="Duvall M.R."/>
        </authorList>
    </citation>
    <scope>NUCLEOTIDE SEQUENCE [LARGE SCALE GENOMIC DNA]</scope>
    <source>
        <strain evidence="1 2">HR-AV</strain>
    </source>
</reference>
<comment type="caution">
    <text evidence="1">The sequence shown here is derived from an EMBL/GenBank/DDBJ whole genome shotgun (WGS) entry which is preliminary data.</text>
</comment>
<proteinExistence type="predicted"/>
<gene>
    <name evidence="1" type="ORF">C3K47_07890</name>
</gene>
<name>A0A2S5A4D4_9SPHI</name>
<dbReference type="RefSeq" id="WP_103788584.1">
    <property type="nucleotide sequence ID" value="NZ_PQVF01000005.1"/>
</dbReference>
<dbReference type="AlphaFoldDB" id="A0A2S5A4D4"/>